<keyword evidence="8" id="KW-1185">Reference proteome</keyword>
<evidence type="ECO:0000313" key="8">
    <source>
        <dbReference type="Proteomes" id="UP000596929"/>
    </source>
</evidence>
<dbReference type="Proteomes" id="UP000596929">
    <property type="component" value="Unassembled WGS sequence"/>
</dbReference>
<dbReference type="InterPro" id="IPR023367">
    <property type="entry name" value="Peptidase_M42_dom2"/>
</dbReference>
<accession>A0ABR7DC89</accession>
<dbReference type="PANTHER" id="PTHR32481:SF0">
    <property type="entry name" value="AMINOPEPTIDASE YPDE-RELATED"/>
    <property type="match status" value="1"/>
</dbReference>
<dbReference type="InterPro" id="IPR051464">
    <property type="entry name" value="Peptidase_M42_aminopept"/>
</dbReference>
<dbReference type="Gene3D" id="2.40.30.40">
    <property type="entry name" value="Peptidase M42, domain 2"/>
    <property type="match status" value="1"/>
</dbReference>
<dbReference type="EMBL" id="JACOOO010000013">
    <property type="protein sequence ID" value="MBC5628745.1"/>
    <property type="molecule type" value="Genomic_DNA"/>
</dbReference>
<dbReference type="GO" id="GO:0004177">
    <property type="term" value="F:aminopeptidase activity"/>
    <property type="evidence" value="ECO:0007669"/>
    <property type="project" value="UniProtKB-KW"/>
</dbReference>
<dbReference type="SUPFAM" id="SSF53187">
    <property type="entry name" value="Zn-dependent exopeptidases"/>
    <property type="match status" value="1"/>
</dbReference>
<comment type="similarity">
    <text evidence="1 6">Belongs to the peptidase M42 family.</text>
</comment>
<dbReference type="NCBIfam" id="NF007421">
    <property type="entry name" value="PRK09961.1"/>
    <property type="match status" value="1"/>
</dbReference>
<dbReference type="PANTHER" id="PTHR32481">
    <property type="entry name" value="AMINOPEPTIDASE"/>
    <property type="match status" value="1"/>
</dbReference>
<dbReference type="SUPFAM" id="SSF101821">
    <property type="entry name" value="Aminopeptidase/glucanase lid domain"/>
    <property type="match status" value="1"/>
</dbReference>
<evidence type="ECO:0000256" key="2">
    <source>
        <dbReference type="ARBA" id="ARBA00022438"/>
    </source>
</evidence>
<reference evidence="7 8" key="1">
    <citation type="submission" date="2020-08" db="EMBL/GenBank/DDBJ databases">
        <title>Genome public.</title>
        <authorList>
            <person name="Liu C."/>
            <person name="Sun Q."/>
        </authorList>
    </citation>
    <scope>NUCLEOTIDE SEQUENCE [LARGE SCALE GENOMIC DNA]</scope>
    <source>
        <strain evidence="7 8">NSJ-6</strain>
    </source>
</reference>
<evidence type="ECO:0000256" key="1">
    <source>
        <dbReference type="ARBA" id="ARBA00006272"/>
    </source>
</evidence>
<keyword evidence="2 7" id="KW-0031">Aminopeptidase</keyword>
<keyword evidence="5 7" id="KW-0378">Hydrolase</keyword>
<dbReference type="Pfam" id="PF05343">
    <property type="entry name" value="Peptidase_M42"/>
    <property type="match status" value="1"/>
</dbReference>
<organism evidence="7 8">
    <name type="scientific">Clostridium hominis</name>
    <dbReference type="NCBI Taxonomy" id="2763036"/>
    <lineage>
        <taxon>Bacteria</taxon>
        <taxon>Bacillati</taxon>
        <taxon>Bacillota</taxon>
        <taxon>Clostridia</taxon>
        <taxon>Eubacteriales</taxon>
        <taxon>Clostridiaceae</taxon>
        <taxon>Clostridium</taxon>
    </lineage>
</organism>
<sequence>MVDIKLLKDLCNADGIASNEQEIRDILIEDINGQVSFDGIGSMIVNHKGVGPKLMFCAHMDEVGFMVRHISDIGMLHLMQIGGVKDSAKSFQAVNVTLEDGKKLRGLMNCSYDDNHKVKDVYVDIGLSSRDEVLEAGVNIGDIVCFASNSEMINENVLMAKALDDRVGCYILKEVDKRLKSINHNNDVYLSFTSSEEVGTRGGKCTTDIVNPDVVFAIDVACAPDLVRNYTNQRQLSKGCMIVHYDKTMIPNKKFLKFIKDVAVENNISFQCDMFSGGGTDAGSAHLVNGGKLAIVLGIPLRYCHGSYSMADLRDVEELVELIINIIKRLDVEKYEVISSYL</sequence>
<evidence type="ECO:0000256" key="5">
    <source>
        <dbReference type="ARBA" id="ARBA00022801"/>
    </source>
</evidence>
<dbReference type="Gene3D" id="3.40.630.10">
    <property type="entry name" value="Zn peptidases"/>
    <property type="match status" value="1"/>
</dbReference>
<dbReference type="EC" id="3.4.11.-" evidence="7"/>
<dbReference type="RefSeq" id="WP_032120144.1">
    <property type="nucleotide sequence ID" value="NZ_JACOOO010000013.1"/>
</dbReference>
<evidence type="ECO:0000256" key="4">
    <source>
        <dbReference type="ARBA" id="ARBA00022723"/>
    </source>
</evidence>
<proteinExistence type="inferred from homology"/>
<dbReference type="PIRSF" id="PIRSF001123">
    <property type="entry name" value="PepA_GA"/>
    <property type="match status" value="1"/>
</dbReference>
<gene>
    <name evidence="7" type="primary">ypdE</name>
    <name evidence="7" type="ORF">H8S20_07570</name>
</gene>
<keyword evidence="3" id="KW-0645">Protease</keyword>
<evidence type="ECO:0000256" key="3">
    <source>
        <dbReference type="ARBA" id="ARBA00022670"/>
    </source>
</evidence>
<name>A0ABR7DC89_9CLOT</name>
<protein>
    <submittedName>
        <fullName evidence="7">Aminopeptidase</fullName>
        <ecNumber evidence="7">3.4.11.-</ecNumber>
    </submittedName>
</protein>
<evidence type="ECO:0000313" key="7">
    <source>
        <dbReference type="EMBL" id="MBC5628745.1"/>
    </source>
</evidence>
<dbReference type="InterPro" id="IPR008007">
    <property type="entry name" value="Peptidase_M42"/>
</dbReference>
<comment type="caution">
    <text evidence="7">The sequence shown here is derived from an EMBL/GenBank/DDBJ whole genome shotgun (WGS) entry which is preliminary data.</text>
</comment>
<keyword evidence="4" id="KW-0479">Metal-binding</keyword>
<evidence type="ECO:0000256" key="6">
    <source>
        <dbReference type="PIRNR" id="PIRNR001123"/>
    </source>
</evidence>